<organism evidence="4 5">
    <name type="scientific">Erythranthe guttata</name>
    <name type="common">Yellow monkey flower</name>
    <name type="synonym">Mimulus guttatus</name>
    <dbReference type="NCBI Taxonomy" id="4155"/>
    <lineage>
        <taxon>Eukaryota</taxon>
        <taxon>Viridiplantae</taxon>
        <taxon>Streptophyta</taxon>
        <taxon>Embryophyta</taxon>
        <taxon>Tracheophyta</taxon>
        <taxon>Spermatophyta</taxon>
        <taxon>Magnoliopsida</taxon>
        <taxon>eudicotyledons</taxon>
        <taxon>Gunneridae</taxon>
        <taxon>Pentapetalae</taxon>
        <taxon>asterids</taxon>
        <taxon>lamiids</taxon>
        <taxon>Lamiales</taxon>
        <taxon>Phrymaceae</taxon>
        <taxon>Erythranthe</taxon>
    </lineage>
</organism>
<keyword evidence="2" id="KW-0677">Repeat</keyword>
<evidence type="ECO:0000256" key="3">
    <source>
        <dbReference type="PROSITE-ProRule" id="PRU00708"/>
    </source>
</evidence>
<dbReference type="PROSITE" id="PS51375">
    <property type="entry name" value="PPR"/>
    <property type="match status" value="6"/>
</dbReference>
<name>A0A022RMB2_ERYGU</name>
<evidence type="ECO:0008006" key="6">
    <source>
        <dbReference type="Google" id="ProtNLM"/>
    </source>
</evidence>
<comment type="similarity">
    <text evidence="1">Belongs to the PPR family. P subfamily.</text>
</comment>
<feature type="repeat" description="PPR" evidence="3">
    <location>
        <begin position="152"/>
        <end position="186"/>
    </location>
</feature>
<dbReference type="NCBIfam" id="TIGR00756">
    <property type="entry name" value="PPR"/>
    <property type="match status" value="7"/>
</dbReference>
<proteinExistence type="inferred from homology"/>
<gene>
    <name evidence="4" type="ORF">MIMGU_mgv1a006766mg</name>
</gene>
<dbReference type="Gene3D" id="1.25.40.10">
    <property type="entry name" value="Tetratricopeptide repeat domain"/>
    <property type="match status" value="4"/>
</dbReference>
<dbReference type="Proteomes" id="UP000030748">
    <property type="component" value="Unassembled WGS sequence"/>
</dbReference>
<dbReference type="EMBL" id="KI630427">
    <property type="protein sequence ID" value="EYU40110.1"/>
    <property type="molecule type" value="Genomic_DNA"/>
</dbReference>
<feature type="repeat" description="PPR" evidence="3">
    <location>
        <begin position="222"/>
        <end position="256"/>
    </location>
</feature>
<dbReference type="InterPro" id="IPR011990">
    <property type="entry name" value="TPR-like_helical_dom_sf"/>
</dbReference>
<dbReference type="Pfam" id="PF12854">
    <property type="entry name" value="PPR_1"/>
    <property type="match status" value="1"/>
</dbReference>
<feature type="repeat" description="PPR" evidence="3">
    <location>
        <begin position="257"/>
        <end position="291"/>
    </location>
</feature>
<dbReference type="eggNOG" id="KOG4197">
    <property type="taxonomic scope" value="Eukaryota"/>
</dbReference>
<dbReference type="AlphaFoldDB" id="A0A022RMB2"/>
<evidence type="ECO:0000256" key="1">
    <source>
        <dbReference type="ARBA" id="ARBA00007626"/>
    </source>
</evidence>
<feature type="repeat" description="PPR" evidence="3">
    <location>
        <begin position="292"/>
        <end position="326"/>
    </location>
</feature>
<keyword evidence="5" id="KW-1185">Reference proteome</keyword>
<reference evidence="4 5" key="1">
    <citation type="journal article" date="2013" name="Proc. Natl. Acad. Sci. U.S.A.">
        <title>Fine-scale variation in meiotic recombination in Mimulus inferred from population shotgun sequencing.</title>
        <authorList>
            <person name="Hellsten U."/>
            <person name="Wright K.M."/>
            <person name="Jenkins J."/>
            <person name="Shu S."/>
            <person name="Yuan Y."/>
            <person name="Wessler S.R."/>
            <person name="Schmutz J."/>
            <person name="Willis J.H."/>
            <person name="Rokhsar D.S."/>
        </authorList>
    </citation>
    <scope>NUCLEOTIDE SEQUENCE [LARGE SCALE GENOMIC DNA]</scope>
    <source>
        <strain evidence="5">cv. DUN x IM62</strain>
    </source>
</reference>
<dbReference type="InterPro" id="IPR002885">
    <property type="entry name" value="PPR_rpt"/>
</dbReference>
<evidence type="ECO:0000313" key="5">
    <source>
        <dbReference type="Proteomes" id="UP000030748"/>
    </source>
</evidence>
<feature type="repeat" description="PPR" evidence="3">
    <location>
        <begin position="187"/>
        <end position="221"/>
    </location>
</feature>
<dbReference type="PANTHER" id="PTHR47941">
    <property type="entry name" value="PENTATRICOPEPTIDE REPEAT-CONTAINING PROTEIN 3, MITOCHONDRIAL"/>
    <property type="match status" value="1"/>
</dbReference>
<dbReference type="Pfam" id="PF13041">
    <property type="entry name" value="PPR_2"/>
    <property type="match status" value="2"/>
</dbReference>
<sequence>MPDRNLIFCWTCLISGYAKLGSSEDALNLFTMMLDENLLPESDTMVSVLSACSSLTPPHLDKWVKLTTHMLKECSNLASDYVEQSRVNFDQISDKGKRSILSWNLAIALIDIFRNFPRCLICVVLDGYFKKGDMMRAHDLWQEMESMGVASVAVAFSAFIDGLSKGGFVEKAYDMFLKMTSKGLLPNNFAYNSLISGFCNCGNLDEAWKLEMEMRERGLIPDLITFNIIIKGFCRQERMTSAMNTYIDMHRNGFTADTVTYNTLISGFCKQFDMLNAKNWANRMESSGWGPDVITYNTQIHGYCRSKRMDQAIMMFDDVISSGIVPDTVTHNPLMNGICHDILDHAMILTAKLLKISFVPDLVTINLLLSNLRKQGLPQKTVRWFHKLREIEFEFDEITCKILDKADRDLEEDVGCTEEITGNITFIKWIRW</sequence>
<accession>A0A022RMB2</accession>
<feature type="repeat" description="PPR" evidence="3">
    <location>
        <begin position="6"/>
        <end position="40"/>
    </location>
</feature>
<dbReference type="Pfam" id="PF01535">
    <property type="entry name" value="PPR"/>
    <property type="match status" value="3"/>
</dbReference>
<protein>
    <recommendedName>
        <fullName evidence="6">Pentacotripeptide-repeat region of PRORP domain-containing protein</fullName>
    </recommendedName>
</protein>
<evidence type="ECO:0000256" key="2">
    <source>
        <dbReference type="ARBA" id="ARBA00022737"/>
    </source>
</evidence>
<evidence type="ECO:0000313" key="4">
    <source>
        <dbReference type="EMBL" id="EYU40110.1"/>
    </source>
</evidence>